<keyword evidence="1" id="KW-0812">Transmembrane</keyword>
<dbReference type="EMBL" id="QDKM01000001">
    <property type="protein sequence ID" value="PVH30494.1"/>
    <property type="molecule type" value="Genomic_DNA"/>
</dbReference>
<dbReference type="Proteomes" id="UP000245911">
    <property type="component" value="Unassembled WGS sequence"/>
</dbReference>
<gene>
    <name evidence="2" type="ORF">DDE20_02865</name>
</gene>
<keyword evidence="1" id="KW-1133">Transmembrane helix</keyword>
<dbReference type="OrthoDB" id="7272344at2"/>
<protein>
    <submittedName>
        <fullName evidence="2">Uncharacterized protein</fullName>
    </submittedName>
</protein>
<reference evidence="2 3" key="1">
    <citation type="submission" date="2018-04" db="EMBL/GenBank/DDBJ databases">
        <title>Pararhodobacter oceanense sp. nov., isolated from marine intertidal sediment.</title>
        <authorList>
            <person name="Wang X.-L."/>
            <person name="Du Z.-J."/>
        </authorList>
    </citation>
    <scope>NUCLEOTIDE SEQUENCE [LARGE SCALE GENOMIC DNA]</scope>
    <source>
        <strain evidence="2 3">AM505</strain>
    </source>
</reference>
<feature type="transmembrane region" description="Helical" evidence="1">
    <location>
        <begin position="94"/>
        <end position="116"/>
    </location>
</feature>
<sequence>MSFVIRWLIAFVLLAATWNPSEWNYSRWALENYESQMPLTLLGGLVLLVVYIIYLRATLRSIGPIGMALVIAVFAALIWVLVDWGWLESGNSEVNQWLGILLASLVLGIGLSWSILRRRISGQVDIDDVDEG</sequence>
<dbReference type="Pfam" id="PF20134">
    <property type="entry name" value="DUF6524"/>
    <property type="match status" value="1"/>
</dbReference>
<dbReference type="AlphaFoldDB" id="A0A2T8HYK2"/>
<evidence type="ECO:0000313" key="2">
    <source>
        <dbReference type="EMBL" id="PVH30494.1"/>
    </source>
</evidence>
<evidence type="ECO:0000256" key="1">
    <source>
        <dbReference type="SAM" id="Phobius"/>
    </source>
</evidence>
<dbReference type="InterPro" id="IPR045387">
    <property type="entry name" value="DUF6524"/>
</dbReference>
<feature type="transmembrane region" description="Helical" evidence="1">
    <location>
        <begin position="62"/>
        <end position="82"/>
    </location>
</feature>
<organism evidence="2 3">
    <name type="scientific">Pararhodobacter oceanensis</name>
    <dbReference type="NCBI Taxonomy" id="2172121"/>
    <lineage>
        <taxon>Bacteria</taxon>
        <taxon>Pseudomonadati</taxon>
        <taxon>Pseudomonadota</taxon>
        <taxon>Alphaproteobacteria</taxon>
        <taxon>Rhodobacterales</taxon>
        <taxon>Paracoccaceae</taxon>
        <taxon>Pararhodobacter</taxon>
    </lineage>
</organism>
<feature type="transmembrane region" description="Helical" evidence="1">
    <location>
        <begin position="39"/>
        <end position="55"/>
    </location>
</feature>
<evidence type="ECO:0000313" key="3">
    <source>
        <dbReference type="Proteomes" id="UP000245911"/>
    </source>
</evidence>
<dbReference type="RefSeq" id="WP_116556913.1">
    <property type="nucleotide sequence ID" value="NZ_JBLWXM010000016.1"/>
</dbReference>
<keyword evidence="1" id="KW-0472">Membrane</keyword>
<proteinExistence type="predicted"/>
<name>A0A2T8HYK2_9RHOB</name>
<accession>A0A2T8HYK2</accession>
<comment type="caution">
    <text evidence="2">The sequence shown here is derived from an EMBL/GenBank/DDBJ whole genome shotgun (WGS) entry which is preliminary data.</text>
</comment>
<keyword evidence="3" id="KW-1185">Reference proteome</keyword>